<proteinExistence type="predicted"/>
<keyword evidence="1" id="KW-0812">Transmembrane</keyword>
<keyword evidence="3" id="KW-1185">Reference proteome</keyword>
<name>A0ABW2S2I2_9NOCA</name>
<keyword evidence="1" id="KW-0472">Membrane</keyword>
<keyword evidence="1" id="KW-1133">Transmembrane helix</keyword>
<evidence type="ECO:0008006" key="4">
    <source>
        <dbReference type="Google" id="ProtNLM"/>
    </source>
</evidence>
<evidence type="ECO:0000313" key="2">
    <source>
        <dbReference type="EMBL" id="MFC7450230.1"/>
    </source>
</evidence>
<evidence type="ECO:0000313" key="3">
    <source>
        <dbReference type="Proteomes" id="UP001596484"/>
    </source>
</evidence>
<dbReference type="RefSeq" id="WP_378407929.1">
    <property type="nucleotide sequence ID" value="NZ_JBHTCS010000024.1"/>
</dbReference>
<protein>
    <recommendedName>
        <fullName evidence="4">DUF983 domain-containing protein</fullName>
    </recommendedName>
</protein>
<dbReference type="Proteomes" id="UP001596484">
    <property type="component" value="Unassembled WGS sequence"/>
</dbReference>
<evidence type="ECO:0000256" key="1">
    <source>
        <dbReference type="SAM" id="Phobius"/>
    </source>
</evidence>
<feature type="transmembrane region" description="Helical" evidence="1">
    <location>
        <begin position="69"/>
        <end position="86"/>
    </location>
</feature>
<accession>A0ABW2S2I2</accession>
<gene>
    <name evidence="2" type="ORF">ACFQS9_20245</name>
</gene>
<reference evidence="3" key="1">
    <citation type="journal article" date="2019" name="Int. J. Syst. Evol. Microbiol.">
        <title>The Global Catalogue of Microorganisms (GCM) 10K type strain sequencing project: providing services to taxonomists for standard genome sequencing and annotation.</title>
        <authorList>
            <consortium name="The Broad Institute Genomics Platform"/>
            <consortium name="The Broad Institute Genome Sequencing Center for Infectious Disease"/>
            <person name="Wu L."/>
            <person name="Ma J."/>
        </authorList>
    </citation>
    <scope>NUCLEOTIDE SEQUENCE [LARGE SCALE GENOMIC DNA]</scope>
    <source>
        <strain evidence="3">ICMP 19430</strain>
    </source>
</reference>
<dbReference type="EMBL" id="JBHTCS010000024">
    <property type="protein sequence ID" value="MFC7450230.1"/>
    <property type="molecule type" value="Genomic_DNA"/>
</dbReference>
<comment type="caution">
    <text evidence="2">The sequence shown here is derived from an EMBL/GenBank/DDBJ whole genome shotgun (WGS) entry which is preliminary data.</text>
</comment>
<sequence>MRFRDDRDVRWRVGRRWLPWRRRTKVPDWGSGIDSTSLGDDPISAIIGIVLAVLMLPVLLLALVVGLEFLLLLLLVPVWVGIRVLFGLPWTVVVRRDGKVVHEEQVRGWRASEARIEAIGAQLRDGRGLAAIRANR</sequence>
<organism evidence="2 3">
    <name type="scientific">Rhodococcus daqingensis</name>
    <dbReference type="NCBI Taxonomy" id="2479363"/>
    <lineage>
        <taxon>Bacteria</taxon>
        <taxon>Bacillati</taxon>
        <taxon>Actinomycetota</taxon>
        <taxon>Actinomycetes</taxon>
        <taxon>Mycobacteriales</taxon>
        <taxon>Nocardiaceae</taxon>
        <taxon>Rhodococcus</taxon>
    </lineage>
</organism>
<feature type="transmembrane region" description="Helical" evidence="1">
    <location>
        <begin position="43"/>
        <end position="63"/>
    </location>
</feature>